<proteinExistence type="predicted"/>
<dbReference type="Pfam" id="PF11887">
    <property type="entry name" value="Mce4_CUP1"/>
    <property type="match status" value="1"/>
</dbReference>
<evidence type="ECO:0000256" key="1">
    <source>
        <dbReference type="SAM" id="Phobius"/>
    </source>
</evidence>
<organism evidence="4 5">
    <name type="scientific">Actinocorallia aurantiaca</name>
    <dbReference type="NCBI Taxonomy" id="46204"/>
    <lineage>
        <taxon>Bacteria</taxon>
        <taxon>Bacillati</taxon>
        <taxon>Actinomycetota</taxon>
        <taxon>Actinomycetes</taxon>
        <taxon>Streptosporangiales</taxon>
        <taxon>Thermomonosporaceae</taxon>
        <taxon>Actinocorallia</taxon>
    </lineage>
</organism>
<gene>
    <name evidence="4" type="ORF">GCM10010439_25810</name>
</gene>
<dbReference type="NCBIfam" id="TIGR00996">
    <property type="entry name" value="Mtu_fam_mce"/>
    <property type="match status" value="1"/>
</dbReference>
<dbReference type="EMBL" id="BAAATZ010000009">
    <property type="protein sequence ID" value="GAA2725573.1"/>
    <property type="molecule type" value="Genomic_DNA"/>
</dbReference>
<dbReference type="InterPro" id="IPR005693">
    <property type="entry name" value="Mce"/>
</dbReference>
<evidence type="ECO:0000313" key="4">
    <source>
        <dbReference type="EMBL" id="GAA2725573.1"/>
    </source>
</evidence>
<feature type="domain" description="Mammalian cell entry C-terminal" evidence="3">
    <location>
        <begin position="196"/>
        <end position="313"/>
    </location>
</feature>
<evidence type="ECO:0000259" key="3">
    <source>
        <dbReference type="Pfam" id="PF11887"/>
    </source>
</evidence>
<keyword evidence="5" id="KW-1185">Reference proteome</keyword>
<reference evidence="5" key="1">
    <citation type="journal article" date="2019" name="Int. J. Syst. Evol. Microbiol.">
        <title>The Global Catalogue of Microorganisms (GCM) 10K type strain sequencing project: providing services to taxonomists for standard genome sequencing and annotation.</title>
        <authorList>
            <consortium name="The Broad Institute Genomics Platform"/>
            <consortium name="The Broad Institute Genome Sequencing Center for Infectious Disease"/>
            <person name="Wu L."/>
            <person name="Ma J."/>
        </authorList>
    </citation>
    <scope>NUCLEOTIDE SEQUENCE [LARGE SCALE GENOMIC DNA]</scope>
    <source>
        <strain evidence="5">JCM 8201</strain>
    </source>
</reference>
<evidence type="ECO:0000259" key="2">
    <source>
        <dbReference type="Pfam" id="PF02470"/>
    </source>
</evidence>
<evidence type="ECO:0000313" key="5">
    <source>
        <dbReference type="Proteomes" id="UP001501842"/>
    </source>
</evidence>
<accession>A0ABP6GPW0</accession>
<dbReference type="InterPro" id="IPR052336">
    <property type="entry name" value="MlaD_Phospholipid_Transporter"/>
</dbReference>
<comment type="caution">
    <text evidence="4">The sequence shown here is derived from an EMBL/GenBank/DDBJ whole genome shotgun (WGS) entry which is preliminary data.</text>
</comment>
<protein>
    <submittedName>
        <fullName evidence="4">MCE family protein</fullName>
    </submittedName>
</protein>
<dbReference type="PANTHER" id="PTHR33371">
    <property type="entry name" value="INTERMEMBRANE PHOSPHOLIPID TRANSPORT SYSTEM BINDING PROTEIN MLAD-RELATED"/>
    <property type="match status" value="1"/>
</dbReference>
<dbReference type="PANTHER" id="PTHR33371:SF18">
    <property type="entry name" value="MCE-FAMILY PROTEIN MCE3C"/>
    <property type="match status" value="1"/>
</dbReference>
<name>A0ABP6GPW0_9ACTN</name>
<dbReference type="InterPro" id="IPR024516">
    <property type="entry name" value="Mce_C"/>
</dbReference>
<feature type="domain" description="Mce/MlaD" evidence="2">
    <location>
        <begin position="56"/>
        <end position="131"/>
    </location>
</feature>
<sequence>MKKALSRVVSVRGGRPRLASLRDLDRRLVAVVSMAVVGAMLAFAFLYGQLGLFRGGYDVTAVFTETGGIQTRDDVRLAGVKVGSVSGIDPNFQKGYVVVTFRLNSGVELGPRTRADVQLSNLLGGRFLKLTGPVQKPYLHTLPAEKRRIPKERTGTPYTVVDALNKSTGDLGTLDMESLTKVLKETEKLTLPSQKNLNKLLTNISTLNAALNEKSPQFQQLIADANELTGTLATKNADLTRLIEASRTLLKTLAAHKGELSDALGGNSRTVTVLADVVDKRGKELDDLLANLHTITERLEPNIGNLNTTLALLGPSFEALANAGSTGNLAFVATGLGVLQPTRTILPPEARP</sequence>
<dbReference type="RefSeq" id="WP_344450568.1">
    <property type="nucleotide sequence ID" value="NZ_BAAATZ010000009.1"/>
</dbReference>
<dbReference type="InterPro" id="IPR003399">
    <property type="entry name" value="Mce/MlaD"/>
</dbReference>
<dbReference type="Pfam" id="PF02470">
    <property type="entry name" value="MlaD"/>
    <property type="match status" value="1"/>
</dbReference>
<dbReference type="Proteomes" id="UP001501842">
    <property type="component" value="Unassembled WGS sequence"/>
</dbReference>
<keyword evidence="1" id="KW-0812">Transmembrane</keyword>
<feature type="transmembrane region" description="Helical" evidence="1">
    <location>
        <begin position="28"/>
        <end position="47"/>
    </location>
</feature>
<keyword evidence="1" id="KW-0472">Membrane</keyword>
<keyword evidence="1" id="KW-1133">Transmembrane helix</keyword>